<dbReference type="RefSeq" id="WP_054736607.1">
    <property type="nucleotide sequence ID" value="NZ_AZFZ01000125.1"/>
</dbReference>
<protein>
    <recommendedName>
        <fullName evidence="3">Transposase</fullName>
    </recommendedName>
</protein>
<dbReference type="AlphaFoldDB" id="A0A0R1Y6E9"/>
<evidence type="ECO:0000313" key="2">
    <source>
        <dbReference type="Proteomes" id="UP000051010"/>
    </source>
</evidence>
<proteinExistence type="predicted"/>
<evidence type="ECO:0000313" key="1">
    <source>
        <dbReference type="EMBL" id="KRM37823.1"/>
    </source>
</evidence>
<sequence length="59" mass="7006">MLGKHDHSKRNRIQFVTINEMVPQNHLLRKIDKVIDFIYDLVQPLYTIDNRQPGLAQSF</sequence>
<name>A0A0R1Y6E9_9LACO</name>
<comment type="caution">
    <text evidence="1">The sequence shown here is derived from an EMBL/GenBank/DDBJ whole genome shotgun (WGS) entry which is preliminary data.</text>
</comment>
<accession>A0A0R1Y6E9</accession>
<gene>
    <name evidence="1" type="ORF">FD47_GL000398</name>
</gene>
<dbReference type="PATRIC" id="fig|1423786.4.peg.411"/>
<reference evidence="1 2" key="1">
    <citation type="journal article" date="2015" name="Genome Announc.">
        <title>Expanding the biotechnology potential of lactobacilli through comparative genomics of 213 strains and associated genera.</title>
        <authorList>
            <person name="Sun Z."/>
            <person name="Harris H.M."/>
            <person name="McCann A."/>
            <person name="Guo C."/>
            <person name="Argimon S."/>
            <person name="Zhang W."/>
            <person name="Yang X."/>
            <person name="Jeffery I.B."/>
            <person name="Cooney J.C."/>
            <person name="Kagawa T.F."/>
            <person name="Liu W."/>
            <person name="Song Y."/>
            <person name="Salvetti E."/>
            <person name="Wrobel A."/>
            <person name="Rasinkangas P."/>
            <person name="Parkhill J."/>
            <person name="Rea M.C."/>
            <person name="O'Sullivan O."/>
            <person name="Ritari J."/>
            <person name="Douillard F.P."/>
            <person name="Paul Ross R."/>
            <person name="Yang R."/>
            <person name="Briner A.E."/>
            <person name="Felis G.E."/>
            <person name="de Vos W.M."/>
            <person name="Barrangou R."/>
            <person name="Klaenhammer T.R."/>
            <person name="Caufield P.W."/>
            <person name="Cui Y."/>
            <person name="Zhang H."/>
            <person name="O'Toole P.W."/>
        </authorList>
    </citation>
    <scope>NUCLEOTIDE SEQUENCE [LARGE SCALE GENOMIC DNA]</scope>
    <source>
        <strain evidence="1 2">DSM 18390</strain>
    </source>
</reference>
<evidence type="ECO:0008006" key="3">
    <source>
        <dbReference type="Google" id="ProtNLM"/>
    </source>
</evidence>
<dbReference type="Proteomes" id="UP000051010">
    <property type="component" value="Unassembled WGS sequence"/>
</dbReference>
<organism evidence="1 2">
    <name type="scientific">Lentilactobacillus parafarraginis DSM 18390 = JCM 14109</name>
    <dbReference type="NCBI Taxonomy" id="1423786"/>
    <lineage>
        <taxon>Bacteria</taxon>
        <taxon>Bacillati</taxon>
        <taxon>Bacillota</taxon>
        <taxon>Bacilli</taxon>
        <taxon>Lactobacillales</taxon>
        <taxon>Lactobacillaceae</taxon>
        <taxon>Lentilactobacillus</taxon>
    </lineage>
</organism>
<dbReference type="EMBL" id="AZFZ01000125">
    <property type="protein sequence ID" value="KRM37823.1"/>
    <property type="molecule type" value="Genomic_DNA"/>
</dbReference>